<evidence type="ECO:0000256" key="1">
    <source>
        <dbReference type="SAM" id="MobiDB-lite"/>
    </source>
</evidence>
<evidence type="ECO:0000313" key="2">
    <source>
        <dbReference type="EMBL" id="SEF61894.1"/>
    </source>
</evidence>
<reference evidence="2 3" key="1">
    <citation type="submission" date="2016-10" db="EMBL/GenBank/DDBJ databases">
        <authorList>
            <person name="de Groot N.N."/>
        </authorList>
    </citation>
    <scope>NUCLEOTIDE SEQUENCE [LARGE SCALE GENOMIC DNA]</scope>
    <source>
        <strain evidence="2 3">CGMCC 1.10331</strain>
    </source>
</reference>
<dbReference type="AlphaFoldDB" id="A0A1H5TGK0"/>
<evidence type="ECO:0008006" key="4">
    <source>
        <dbReference type="Google" id="ProtNLM"/>
    </source>
</evidence>
<keyword evidence="3" id="KW-1185">Reference proteome</keyword>
<name>A0A1H5TGK0_9EURY</name>
<dbReference type="GeneID" id="54852489"/>
<dbReference type="RefSeq" id="WP_170216817.1">
    <property type="nucleotide sequence ID" value="NZ_CP031311.1"/>
</dbReference>
<sequence>MSDANEAEDRDESGTVETPPGRPCPLCERPMARRHCKYVCPEHGVVYDCSDTFW</sequence>
<dbReference type="EMBL" id="FNVN01000001">
    <property type="protein sequence ID" value="SEF61894.1"/>
    <property type="molecule type" value="Genomic_DNA"/>
</dbReference>
<dbReference type="OrthoDB" id="185717at2157"/>
<evidence type="ECO:0000313" key="3">
    <source>
        <dbReference type="Proteomes" id="UP000236740"/>
    </source>
</evidence>
<dbReference type="InterPro" id="IPR049701">
    <property type="entry name" value="HVO_2523-like"/>
</dbReference>
<organism evidence="2 3">
    <name type="scientific">Halobellus limi</name>
    <dbReference type="NCBI Taxonomy" id="699433"/>
    <lineage>
        <taxon>Archaea</taxon>
        <taxon>Methanobacteriati</taxon>
        <taxon>Methanobacteriota</taxon>
        <taxon>Stenosarchaea group</taxon>
        <taxon>Halobacteria</taxon>
        <taxon>Halobacteriales</taxon>
        <taxon>Haloferacaceae</taxon>
        <taxon>Halobellus</taxon>
    </lineage>
</organism>
<proteinExistence type="predicted"/>
<feature type="compositionally biased region" description="Acidic residues" evidence="1">
    <location>
        <begin position="1"/>
        <end position="11"/>
    </location>
</feature>
<accession>A0A1H5TGK0</accession>
<dbReference type="Proteomes" id="UP000236740">
    <property type="component" value="Unassembled WGS sequence"/>
</dbReference>
<protein>
    <recommendedName>
        <fullName evidence="4">Small CPxCG-related zinc finger protein</fullName>
    </recommendedName>
</protein>
<dbReference type="NCBIfam" id="NF041914">
    <property type="entry name" value="HVO_2523"/>
    <property type="match status" value="1"/>
</dbReference>
<gene>
    <name evidence="2" type="ORF">SAMN04488133_0273</name>
</gene>
<feature type="region of interest" description="Disordered" evidence="1">
    <location>
        <begin position="1"/>
        <end position="23"/>
    </location>
</feature>